<evidence type="ECO:0000256" key="1">
    <source>
        <dbReference type="SAM" id="MobiDB-lite"/>
    </source>
</evidence>
<evidence type="ECO:0000313" key="4">
    <source>
        <dbReference type="Proteomes" id="UP000621560"/>
    </source>
</evidence>
<feature type="transmembrane region" description="Helical" evidence="2">
    <location>
        <begin position="20"/>
        <end position="39"/>
    </location>
</feature>
<keyword evidence="4" id="KW-1185">Reference proteome</keyword>
<protein>
    <submittedName>
        <fullName evidence="3">Uncharacterized protein</fullName>
    </submittedName>
</protein>
<dbReference type="Proteomes" id="UP000621560">
    <property type="component" value="Unassembled WGS sequence"/>
</dbReference>
<organism evidence="3 4">
    <name type="scientific">Paenibacillus sabuli</name>
    <dbReference type="NCBI Taxonomy" id="2772509"/>
    <lineage>
        <taxon>Bacteria</taxon>
        <taxon>Bacillati</taxon>
        <taxon>Bacillota</taxon>
        <taxon>Bacilli</taxon>
        <taxon>Bacillales</taxon>
        <taxon>Paenibacillaceae</taxon>
        <taxon>Paenibacillus</taxon>
    </lineage>
</organism>
<dbReference type="AlphaFoldDB" id="A0A927GQF3"/>
<reference evidence="3" key="1">
    <citation type="submission" date="2020-09" db="EMBL/GenBank/DDBJ databases">
        <title>A novel bacterium of genus Paenibacillus, isolated from South China Sea.</title>
        <authorList>
            <person name="Huang H."/>
            <person name="Mo K."/>
            <person name="Hu Y."/>
        </authorList>
    </citation>
    <scope>NUCLEOTIDE SEQUENCE</scope>
    <source>
        <strain evidence="3">IB182496</strain>
    </source>
</reference>
<feature type="region of interest" description="Disordered" evidence="1">
    <location>
        <begin position="198"/>
        <end position="222"/>
    </location>
</feature>
<dbReference type="RefSeq" id="WP_190914899.1">
    <property type="nucleotide sequence ID" value="NZ_JACXIZ010000010.1"/>
</dbReference>
<evidence type="ECO:0000313" key="3">
    <source>
        <dbReference type="EMBL" id="MBD2844323.1"/>
    </source>
</evidence>
<keyword evidence="2" id="KW-0812">Transmembrane</keyword>
<accession>A0A927GQF3</accession>
<keyword evidence="2" id="KW-0472">Membrane</keyword>
<dbReference type="EMBL" id="JACXIZ010000010">
    <property type="protein sequence ID" value="MBD2844323.1"/>
    <property type="molecule type" value="Genomic_DNA"/>
</dbReference>
<name>A0A927GQF3_9BACL</name>
<feature type="region of interest" description="Disordered" evidence="1">
    <location>
        <begin position="303"/>
        <end position="330"/>
    </location>
</feature>
<gene>
    <name evidence="3" type="ORF">IDH44_03905</name>
</gene>
<evidence type="ECO:0000256" key="2">
    <source>
        <dbReference type="SAM" id="Phobius"/>
    </source>
</evidence>
<sequence>MKRRPGGRWRQLAHGERGAVSVYFIIITAGIFLFHAVMIDYARLAAMNHKLESAARVGVRSVMSAYDDQLYARYGLFARGGTPSDDIFKASLAGSLGDAGDELFHLLDLQLGEAHVNSAGAIGYHPIFRSQVMEEMKYKAPIDFTIEMVNRFRPMSGALQEATATVDLLEQLQKLYESRERVLADALGLQRTMAQQAKDSDLPELIPHGQSPSAAMKPSTAAGVAAGHGEYVGWIESDRLREEGELPQHTGQIARYRSAARLTASGLSKAGRETAARHETLSRQATAKIAQAAAINEQMRTIVKQSRSAPPPSGYGELPSDASGGATQGGTDELKAIRDKVDELLLEPQWFNAFENDVRRQLSAAQAISGAAAEFQAAVSSALGSTAQSSRLNGAFADLENTYADYHRKYVMPGSVIQDRVLELQQMGADEERKQQKKEAEAKLGDAKRMLSRISGLQQTEEQIAAFERLEALYASNKAANEAASGAAEAAQSGTAALGDDPTGEAKRSLIGTGGIFGGLGSMLEGVPERLYLNEYAVDRFVSFNPQRLLEAVQGGATELAADALEVNQQELEYILYGFHAPTANVAAAFGEIFALRLSIRTMEGLVKNSKLGHPLVVLGAAVIHGLVTATADMLKLVLDGKTELSDMLKVDVYYVDYLRLFLLMHGSTAQKMSRMIALIEYSTGYRLLAMDAAVTAEATGSVKLWFLPGAMRMLSAGRILEGKVVGGRYETTKKIGWSY</sequence>
<keyword evidence="2" id="KW-1133">Transmembrane helix</keyword>
<proteinExistence type="predicted"/>
<comment type="caution">
    <text evidence="3">The sequence shown here is derived from an EMBL/GenBank/DDBJ whole genome shotgun (WGS) entry which is preliminary data.</text>
</comment>